<dbReference type="InterPro" id="IPR004154">
    <property type="entry name" value="Anticodon-bd"/>
</dbReference>
<feature type="binding site" evidence="5">
    <location>
        <position position="126"/>
    </location>
    <ligand>
        <name>L-histidine</name>
        <dbReference type="ChEBI" id="CHEBI:57595"/>
    </ligand>
</feature>
<proteinExistence type="inferred from homology"/>
<dbReference type="AlphaFoldDB" id="A0A086IZI5"/>
<reference evidence="8 9" key="1">
    <citation type="journal article" date="2014" name="Genome Announc.">
        <title>Genome Sequence of the Microsporidian Species Nematocida sp1 Strain ERTm6 (ATCC PRA-372).</title>
        <authorList>
            <person name="Bakowski M.A."/>
            <person name="Priest M."/>
            <person name="Young S."/>
            <person name="Cuomo C.A."/>
            <person name="Troemel E.R."/>
        </authorList>
    </citation>
    <scope>NUCLEOTIDE SEQUENCE [LARGE SCALE GENOMIC DNA]</scope>
    <source>
        <strain evidence="8 9">ERTm6</strain>
    </source>
</reference>
<dbReference type="GeneID" id="77677047"/>
<dbReference type="InterPro" id="IPR036621">
    <property type="entry name" value="Anticodon-bd_dom_sf"/>
</dbReference>
<keyword evidence="3" id="KW-0547">Nucleotide-binding</keyword>
<sequence>MDQLIKTAKGTRDYFGRDKIVLDRIIQEVQEIYQNRGGVSLDTPTFEIKSILMNKYGEDSKLIYDLADQGGEICALRYDLTVPLARHLAMTKTVKMKRYHTAKVFRRDQPALSKGRYREFYQSDFDIVGEYAHMAADAEIVSTACSILENFSKDVPADRNALYIRINHKKLVDSLMEVCGVDKSLAGPIGSAIDKLDKLPWEEVAEEMRKKGATEEAVEGIKEFIQIKGSFNVLSVLKEKSIGQTQSGKEALRDLQRLHELLVVYGVDDKIVLDVSLIRGLEYYTGILLEGGYTGIEGTLVAGGRYDGLVNSILAGCTEGSGLVKDLNAKLKVKNKKEKPAKRIDEIKCVGISLGVSRLFSLVEGNDKKTHTEVVVCSVGSNLLEERIRMCIYLRNHGINTEYFMGESSNFTRHSEYAESIGASMLILIGRKEIEEEKYQIIWGDKNNREKTTVHISNLVSEIEKLIKKRVQKDVVEKEDSEEEIIKAQI</sequence>
<dbReference type="Pfam" id="PF03129">
    <property type="entry name" value="HGTP_anticodon"/>
    <property type="match status" value="1"/>
</dbReference>
<gene>
    <name evidence="8" type="ORF">NESG_02074</name>
</gene>
<dbReference type="GO" id="GO:0000166">
    <property type="term" value="F:nucleotide binding"/>
    <property type="evidence" value="ECO:0007669"/>
    <property type="project" value="UniProtKB-KW"/>
</dbReference>
<evidence type="ECO:0000259" key="6">
    <source>
        <dbReference type="Pfam" id="PF03129"/>
    </source>
</evidence>
<feature type="domain" description="Anticodon-binding" evidence="6">
    <location>
        <begin position="373"/>
        <end position="465"/>
    </location>
</feature>
<name>A0A086IZI5_NEMA1</name>
<dbReference type="InterPro" id="IPR004516">
    <property type="entry name" value="HisRS/HisZ"/>
</dbReference>
<dbReference type="Gene3D" id="3.40.50.800">
    <property type="entry name" value="Anticodon-binding domain"/>
    <property type="match status" value="1"/>
</dbReference>
<dbReference type="PANTHER" id="PTHR11476:SF7">
    <property type="entry name" value="HISTIDINE--TRNA LIGASE"/>
    <property type="match status" value="1"/>
</dbReference>
<dbReference type="SUPFAM" id="SSF55681">
    <property type="entry name" value="Class II aaRS and biotin synthetases"/>
    <property type="match status" value="1"/>
</dbReference>
<keyword evidence="9" id="KW-1185">Reference proteome</keyword>
<dbReference type="EC" id="6.1.1.21" evidence="2"/>
<dbReference type="Gene3D" id="3.30.930.10">
    <property type="entry name" value="Bira Bifunctional Protein, Domain 2"/>
    <property type="match status" value="1"/>
</dbReference>
<feature type="binding site" evidence="5">
    <location>
        <position position="122"/>
    </location>
    <ligand>
        <name>L-histidine</name>
        <dbReference type="ChEBI" id="CHEBI:57595"/>
    </ligand>
</feature>
<evidence type="ECO:0000259" key="7">
    <source>
        <dbReference type="Pfam" id="PF13393"/>
    </source>
</evidence>
<comment type="caution">
    <text evidence="8">The sequence shown here is derived from an EMBL/GenBank/DDBJ whole genome shotgun (WGS) entry which is preliminary data.</text>
</comment>
<organism evidence="8 9">
    <name type="scientific">Nematocida ausubeli (strain ATCC PRA-371 / ERTm2)</name>
    <name type="common">Nematode killer fungus</name>
    <dbReference type="NCBI Taxonomy" id="1913371"/>
    <lineage>
        <taxon>Eukaryota</taxon>
        <taxon>Fungi</taxon>
        <taxon>Fungi incertae sedis</taxon>
        <taxon>Microsporidia</taxon>
        <taxon>Nematocida</taxon>
    </lineage>
</organism>
<dbReference type="InterPro" id="IPR041715">
    <property type="entry name" value="HisRS-like_core"/>
</dbReference>
<feature type="binding site" evidence="5">
    <location>
        <position position="106"/>
    </location>
    <ligand>
        <name>L-histidine</name>
        <dbReference type="ChEBI" id="CHEBI:57595"/>
    </ligand>
</feature>
<dbReference type="RefSeq" id="XP_052903858.1">
    <property type="nucleotide sequence ID" value="XM_053049687.1"/>
</dbReference>
<evidence type="ECO:0000256" key="4">
    <source>
        <dbReference type="ARBA" id="ARBA00047639"/>
    </source>
</evidence>
<dbReference type="PIRSF" id="PIRSF001549">
    <property type="entry name" value="His-tRNA_synth"/>
    <property type="match status" value="1"/>
</dbReference>
<dbReference type="EMBL" id="AKIJ01000005">
    <property type="protein sequence ID" value="KFG25303.1"/>
    <property type="molecule type" value="Genomic_DNA"/>
</dbReference>
<evidence type="ECO:0000256" key="1">
    <source>
        <dbReference type="ARBA" id="ARBA00008226"/>
    </source>
</evidence>
<dbReference type="SUPFAM" id="SSF52954">
    <property type="entry name" value="Class II aaRS ABD-related"/>
    <property type="match status" value="1"/>
</dbReference>
<evidence type="ECO:0000256" key="2">
    <source>
        <dbReference type="ARBA" id="ARBA00012815"/>
    </source>
</evidence>
<dbReference type="HOGENOM" id="CLU_025113_4_2_1"/>
<feature type="domain" description="Class II Histidinyl-tRNA synthetase (HisRS)-like catalytic core" evidence="7">
    <location>
        <begin position="17"/>
        <end position="315"/>
    </location>
</feature>
<dbReference type="Pfam" id="PF13393">
    <property type="entry name" value="tRNA-synt_His"/>
    <property type="match status" value="1"/>
</dbReference>
<dbReference type="GO" id="GO:0005739">
    <property type="term" value="C:mitochondrion"/>
    <property type="evidence" value="ECO:0007669"/>
    <property type="project" value="TreeGrafter"/>
</dbReference>
<evidence type="ECO:0000313" key="9">
    <source>
        <dbReference type="Proteomes" id="UP000054524"/>
    </source>
</evidence>
<evidence type="ECO:0000256" key="3">
    <source>
        <dbReference type="ARBA" id="ARBA00022741"/>
    </source>
</evidence>
<dbReference type="GO" id="GO:0004821">
    <property type="term" value="F:histidine-tRNA ligase activity"/>
    <property type="evidence" value="ECO:0007669"/>
    <property type="project" value="UniProtKB-EC"/>
</dbReference>
<feature type="binding site" evidence="5">
    <location>
        <begin position="283"/>
        <end position="284"/>
    </location>
    <ligand>
        <name>L-histidine</name>
        <dbReference type="ChEBI" id="CHEBI:57595"/>
    </ligand>
</feature>
<evidence type="ECO:0000256" key="5">
    <source>
        <dbReference type="PIRSR" id="PIRSR001549-1"/>
    </source>
</evidence>
<dbReference type="CDD" id="cd00773">
    <property type="entry name" value="HisRS-like_core"/>
    <property type="match status" value="1"/>
</dbReference>
<protein>
    <recommendedName>
        <fullName evidence="2">histidine--tRNA ligase</fullName>
        <ecNumber evidence="2">6.1.1.21</ecNumber>
    </recommendedName>
</protein>
<dbReference type="GO" id="GO:0003723">
    <property type="term" value="F:RNA binding"/>
    <property type="evidence" value="ECO:0007669"/>
    <property type="project" value="TreeGrafter"/>
</dbReference>
<feature type="binding site" evidence="5">
    <location>
        <begin position="79"/>
        <end position="81"/>
    </location>
    <ligand>
        <name>L-histidine</name>
        <dbReference type="ChEBI" id="CHEBI:57595"/>
    </ligand>
</feature>
<comment type="similarity">
    <text evidence="1">Belongs to the class-II aminoacyl-tRNA synthetase family.</text>
</comment>
<feature type="binding site" evidence="5">
    <location>
        <position position="279"/>
    </location>
    <ligand>
        <name>L-histidine</name>
        <dbReference type="ChEBI" id="CHEBI:57595"/>
    </ligand>
</feature>
<dbReference type="GO" id="GO:0032543">
    <property type="term" value="P:mitochondrial translation"/>
    <property type="evidence" value="ECO:0007669"/>
    <property type="project" value="TreeGrafter"/>
</dbReference>
<dbReference type="PANTHER" id="PTHR11476">
    <property type="entry name" value="HISTIDYL-TRNA SYNTHETASE"/>
    <property type="match status" value="1"/>
</dbReference>
<dbReference type="InterPro" id="IPR045864">
    <property type="entry name" value="aa-tRNA-synth_II/BPL/LPL"/>
</dbReference>
<dbReference type="Proteomes" id="UP000054524">
    <property type="component" value="Unassembled WGS sequence"/>
</dbReference>
<comment type="catalytic activity">
    <reaction evidence="4">
        <text>tRNA(His) + L-histidine + ATP = L-histidyl-tRNA(His) + AMP + diphosphate + H(+)</text>
        <dbReference type="Rhea" id="RHEA:17313"/>
        <dbReference type="Rhea" id="RHEA-COMP:9665"/>
        <dbReference type="Rhea" id="RHEA-COMP:9689"/>
        <dbReference type="ChEBI" id="CHEBI:15378"/>
        <dbReference type="ChEBI" id="CHEBI:30616"/>
        <dbReference type="ChEBI" id="CHEBI:33019"/>
        <dbReference type="ChEBI" id="CHEBI:57595"/>
        <dbReference type="ChEBI" id="CHEBI:78442"/>
        <dbReference type="ChEBI" id="CHEBI:78527"/>
        <dbReference type="ChEBI" id="CHEBI:456215"/>
        <dbReference type="EC" id="6.1.1.21"/>
    </reaction>
</comment>
<dbReference type="GO" id="GO:0006427">
    <property type="term" value="P:histidyl-tRNA aminoacylation"/>
    <property type="evidence" value="ECO:0007669"/>
    <property type="project" value="TreeGrafter"/>
</dbReference>
<evidence type="ECO:0000313" key="8">
    <source>
        <dbReference type="EMBL" id="KFG25303.1"/>
    </source>
</evidence>
<dbReference type="GO" id="GO:0005829">
    <property type="term" value="C:cytosol"/>
    <property type="evidence" value="ECO:0007669"/>
    <property type="project" value="TreeGrafter"/>
</dbReference>
<accession>A0A086IZI5</accession>